<feature type="binding site" evidence="1">
    <location>
        <position position="263"/>
    </location>
    <ligand>
        <name>Mg(2+)</name>
        <dbReference type="ChEBI" id="CHEBI:18420"/>
        <label>1</label>
    </ligand>
</feature>
<name>A0A9X2F6F1_9BACT</name>
<keyword evidence="1" id="KW-0479">Metal-binding</keyword>
<dbReference type="PANTHER" id="PTHR16222:SF12">
    <property type="entry name" value="ADP-RIBOSYLGLYCOHYDROLASE-RELATED"/>
    <property type="match status" value="1"/>
</dbReference>
<organism evidence="2 3">
    <name type="scientific">Aeoliella straminimaris</name>
    <dbReference type="NCBI Taxonomy" id="2954799"/>
    <lineage>
        <taxon>Bacteria</taxon>
        <taxon>Pseudomonadati</taxon>
        <taxon>Planctomycetota</taxon>
        <taxon>Planctomycetia</taxon>
        <taxon>Pirellulales</taxon>
        <taxon>Lacipirellulaceae</taxon>
        <taxon>Aeoliella</taxon>
    </lineage>
</organism>
<dbReference type="Pfam" id="PF03747">
    <property type="entry name" value="ADP_ribosyl_GH"/>
    <property type="match status" value="1"/>
</dbReference>
<feature type="binding site" evidence="1">
    <location>
        <position position="53"/>
    </location>
    <ligand>
        <name>Mg(2+)</name>
        <dbReference type="ChEBI" id="CHEBI:18420"/>
        <label>1</label>
    </ligand>
</feature>
<dbReference type="InterPro" id="IPR036705">
    <property type="entry name" value="Ribosyl_crysJ1_sf"/>
</dbReference>
<dbReference type="InterPro" id="IPR005502">
    <property type="entry name" value="Ribosyl_crysJ1"/>
</dbReference>
<feature type="binding site" evidence="1">
    <location>
        <position position="260"/>
    </location>
    <ligand>
        <name>Mg(2+)</name>
        <dbReference type="ChEBI" id="CHEBI:18420"/>
        <label>1</label>
    </ligand>
</feature>
<dbReference type="PANTHER" id="PTHR16222">
    <property type="entry name" value="ADP-RIBOSYLGLYCOHYDROLASE"/>
    <property type="match status" value="1"/>
</dbReference>
<dbReference type="RefSeq" id="WP_252850589.1">
    <property type="nucleotide sequence ID" value="NZ_JAMXLR010000004.1"/>
</dbReference>
<dbReference type="Gene3D" id="1.10.4080.10">
    <property type="entry name" value="ADP-ribosylation/Crystallin J1"/>
    <property type="match status" value="1"/>
</dbReference>
<protein>
    <submittedName>
        <fullName evidence="2">ADP-ribosylglycohydrolase family protein</fullName>
    </submittedName>
</protein>
<feature type="binding site" evidence="1">
    <location>
        <position position="54"/>
    </location>
    <ligand>
        <name>Mg(2+)</name>
        <dbReference type="ChEBI" id="CHEBI:18420"/>
        <label>1</label>
    </ligand>
</feature>
<proteinExistence type="predicted"/>
<sequence length="349" mass="37347">MTLRSHILGCLLGTAVGDAAGLRCEGLSPRRARRLYGDTVQPTLLLGRGMCSDDTEHTVMVARALAQVCEDPDEFEAMFARQLRPWLLTMPAGIGLATLRSCLKLLVGVPPSHSGVFSAGNGPAMRAALLGVCAKSEQECRELVRRSTRVTHTDPTAEEGAWVVAEAARLAVCGRGATPLEFVENIEGQLQGDELRRCLGGLCQSLKTGLTPAEFAQSQGWSRGVSGYVNHTVPAALYCWVATPNDFRQAVTSAVHLGGDADSVAAITGAIAGANLGAEAIPREWIDRLGEWPRNVKWLEQLAEALSVKLSGAEANQLPSMHWPATAARNVLFAAVVLLLGFRRLFPPY</sequence>
<dbReference type="SUPFAM" id="SSF101478">
    <property type="entry name" value="ADP-ribosylglycohydrolase"/>
    <property type="match status" value="1"/>
</dbReference>
<evidence type="ECO:0000256" key="1">
    <source>
        <dbReference type="PIRSR" id="PIRSR605502-1"/>
    </source>
</evidence>
<gene>
    <name evidence="2" type="ORF">NG895_01070</name>
</gene>
<dbReference type="AlphaFoldDB" id="A0A9X2F6F1"/>
<dbReference type="Proteomes" id="UP001155241">
    <property type="component" value="Unassembled WGS sequence"/>
</dbReference>
<evidence type="ECO:0000313" key="3">
    <source>
        <dbReference type="Proteomes" id="UP001155241"/>
    </source>
</evidence>
<feature type="binding site" evidence="1">
    <location>
        <position position="52"/>
    </location>
    <ligand>
        <name>Mg(2+)</name>
        <dbReference type="ChEBI" id="CHEBI:18420"/>
        <label>1</label>
    </ligand>
</feature>
<keyword evidence="3" id="KW-1185">Reference proteome</keyword>
<comment type="cofactor">
    <cofactor evidence="1">
        <name>Mg(2+)</name>
        <dbReference type="ChEBI" id="CHEBI:18420"/>
    </cofactor>
    <text evidence="1">Binds 2 magnesium ions per subunit.</text>
</comment>
<accession>A0A9X2F6F1</accession>
<comment type="caution">
    <text evidence="2">The sequence shown here is derived from an EMBL/GenBank/DDBJ whole genome shotgun (WGS) entry which is preliminary data.</text>
</comment>
<evidence type="ECO:0000313" key="2">
    <source>
        <dbReference type="EMBL" id="MCO6042487.1"/>
    </source>
</evidence>
<dbReference type="InterPro" id="IPR050792">
    <property type="entry name" value="ADP-ribosylglycohydrolase"/>
</dbReference>
<keyword evidence="1" id="KW-0460">Magnesium</keyword>
<dbReference type="EMBL" id="JAMXLR010000004">
    <property type="protein sequence ID" value="MCO6042487.1"/>
    <property type="molecule type" value="Genomic_DNA"/>
</dbReference>
<reference evidence="2" key="1">
    <citation type="submission" date="2022-06" db="EMBL/GenBank/DDBJ databases">
        <title>Aeoliella straminimaris, a novel planctomycete from sediments.</title>
        <authorList>
            <person name="Vitorino I.R."/>
            <person name="Lage O.M."/>
        </authorList>
    </citation>
    <scope>NUCLEOTIDE SEQUENCE</scope>
    <source>
        <strain evidence="2">ICT_H6.2</strain>
    </source>
</reference>
<feature type="binding site" evidence="1">
    <location>
        <position position="262"/>
    </location>
    <ligand>
        <name>Mg(2+)</name>
        <dbReference type="ChEBI" id="CHEBI:18420"/>
        <label>1</label>
    </ligand>
</feature>
<dbReference type="GO" id="GO:0046872">
    <property type="term" value="F:metal ion binding"/>
    <property type="evidence" value="ECO:0007669"/>
    <property type="project" value="UniProtKB-KW"/>
</dbReference>